<name>A0AAV0UVE6_9STRA</name>
<dbReference type="Proteomes" id="UP001162029">
    <property type="component" value="Unassembled WGS sequence"/>
</dbReference>
<evidence type="ECO:0000313" key="2">
    <source>
        <dbReference type="EMBL" id="CAI5740228.1"/>
    </source>
</evidence>
<evidence type="ECO:0000256" key="1">
    <source>
        <dbReference type="SAM" id="MobiDB-lite"/>
    </source>
</evidence>
<protein>
    <submittedName>
        <fullName evidence="2">Uncharacterized protein</fullName>
    </submittedName>
</protein>
<sequence length="292" mass="32381">MTSVIFSPPSGSANSSATMPTNNKSVLMSVALDTTKETAIGDIDSPTSTSIDMKNEQKQDGGVEPEEEQYENVEGIANGVSNENVAVILEQRPMKKRQRVSFECADIVEFEPTVYTTSITSGGVPVGLSLNERSRSRRRLDSFEMEREDERVGRQSYMEEGYLEPQEREIILNNAGCEDPVIASVKAEVNAIIQLRRESNEVDFDFMYGISEIEDDDEDVEEDEEVSTILSCTQVGAEDEVQEESEESQENNTKQDAVARGDLICVDQEVKATSMETTVSRCRDDELEAASI</sequence>
<feature type="region of interest" description="Disordered" evidence="1">
    <location>
        <begin position="1"/>
        <end position="22"/>
    </location>
</feature>
<accession>A0AAV0UVE6</accession>
<keyword evidence="3" id="KW-1185">Reference proteome</keyword>
<organism evidence="2 3">
    <name type="scientific">Peronospora destructor</name>
    <dbReference type="NCBI Taxonomy" id="86335"/>
    <lineage>
        <taxon>Eukaryota</taxon>
        <taxon>Sar</taxon>
        <taxon>Stramenopiles</taxon>
        <taxon>Oomycota</taxon>
        <taxon>Peronosporomycetes</taxon>
        <taxon>Peronosporales</taxon>
        <taxon>Peronosporaceae</taxon>
        <taxon>Peronospora</taxon>
    </lineage>
</organism>
<comment type="caution">
    <text evidence="2">The sequence shown here is derived from an EMBL/GenBank/DDBJ whole genome shotgun (WGS) entry which is preliminary data.</text>
</comment>
<feature type="compositionally biased region" description="Acidic residues" evidence="1">
    <location>
        <begin position="237"/>
        <end position="249"/>
    </location>
</feature>
<feature type="region of interest" description="Disordered" evidence="1">
    <location>
        <begin position="234"/>
        <end position="258"/>
    </location>
</feature>
<proteinExistence type="predicted"/>
<reference evidence="2" key="1">
    <citation type="submission" date="2022-12" db="EMBL/GenBank/DDBJ databases">
        <authorList>
            <person name="Webb A."/>
        </authorList>
    </citation>
    <scope>NUCLEOTIDE SEQUENCE</scope>
    <source>
        <strain evidence="2">Pd1</strain>
    </source>
</reference>
<dbReference type="EMBL" id="CANTFM010001493">
    <property type="protein sequence ID" value="CAI5740228.1"/>
    <property type="molecule type" value="Genomic_DNA"/>
</dbReference>
<dbReference type="AlphaFoldDB" id="A0AAV0UVE6"/>
<evidence type="ECO:0000313" key="3">
    <source>
        <dbReference type="Proteomes" id="UP001162029"/>
    </source>
</evidence>
<feature type="region of interest" description="Disordered" evidence="1">
    <location>
        <begin position="37"/>
        <end position="65"/>
    </location>
</feature>
<gene>
    <name evidence="2" type="ORF">PDE001_LOCUS7435</name>
</gene>